<dbReference type="PANTHER" id="PTHR33420:SF3">
    <property type="entry name" value="FIMBRIAL SUBUNIT ELFA"/>
    <property type="match status" value="1"/>
</dbReference>
<dbReference type="Pfam" id="PF00419">
    <property type="entry name" value="Fimbrial"/>
    <property type="match status" value="1"/>
</dbReference>
<dbReference type="SUPFAM" id="SSF49401">
    <property type="entry name" value="Bacterial adhesins"/>
    <property type="match status" value="1"/>
</dbReference>
<evidence type="ECO:0000259" key="2">
    <source>
        <dbReference type="Pfam" id="PF00419"/>
    </source>
</evidence>
<sequence length="182" mass="19874">MKAQKIMESLSAKVLKWLLVSSSVILCLPVGAADFELELNGKVIADTCEVEDVQVDLGTHLASTLNDELNTPERSFEVKISKCPPENLNRRAIQVRFDGTADTQNPTRFMNQGDADNVSIRMFEKRLDGTSETIAPGDVKLIFLKNDGTGSKPLHAQIEKTGQATVGPGTVKATVQMVLIYQ</sequence>
<reference evidence="3 4" key="1">
    <citation type="submission" date="2011-08" db="EMBL/GenBank/DDBJ databases">
        <title>The genome of the obligate endobacterium of an arbuscular mycorrhizal fungus reveals an interphylum network of nutritional interactions.</title>
        <authorList>
            <person name="Ghignone S."/>
            <person name="Salvioli A."/>
            <person name="Anca I."/>
            <person name="Lumini E."/>
            <person name="Ortu G."/>
            <person name="Petiti L."/>
            <person name="Cruveiller S."/>
            <person name="Bianciotto V."/>
            <person name="Piffanelli P."/>
            <person name="Lanfranco L."/>
            <person name="Bonfante P."/>
        </authorList>
    </citation>
    <scope>NUCLEOTIDE SEQUENCE [LARGE SCALE GENOMIC DNA]</scope>
    <source>
        <strain evidence="3 4">BEG34</strain>
    </source>
</reference>
<evidence type="ECO:0000313" key="4">
    <source>
        <dbReference type="Proteomes" id="UP000054051"/>
    </source>
</evidence>
<organism evidence="3 4">
    <name type="scientific">Candidatus Glomeribacter gigasporarum BEG34</name>
    <dbReference type="NCBI Taxonomy" id="1070319"/>
    <lineage>
        <taxon>Bacteria</taxon>
        <taxon>Pseudomonadati</taxon>
        <taxon>Pseudomonadota</taxon>
        <taxon>Betaproteobacteria</taxon>
        <taxon>Burkholderiales</taxon>
        <taxon>Burkholderiaceae</taxon>
        <taxon>Candidatus Glomeribacter</taxon>
    </lineage>
</organism>
<dbReference type="InterPro" id="IPR008966">
    <property type="entry name" value="Adhesion_dom_sf"/>
</dbReference>
<comment type="caution">
    <text evidence="3">The sequence shown here is derived from an EMBL/GenBank/DDBJ whole genome shotgun (WGS) entry which is preliminary data.</text>
</comment>
<accession>G2J7L8</accession>
<dbReference type="EMBL" id="CAFB01000034">
    <property type="protein sequence ID" value="CCD28763.1"/>
    <property type="molecule type" value="Genomic_DNA"/>
</dbReference>
<evidence type="ECO:0000256" key="1">
    <source>
        <dbReference type="ARBA" id="ARBA00022729"/>
    </source>
</evidence>
<proteinExistence type="predicted"/>
<dbReference type="InterPro" id="IPR036937">
    <property type="entry name" value="Adhesion_dom_fimbrial_sf"/>
</dbReference>
<dbReference type="AlphaFoldDB" id="G2J7L8"/>
<dbReference type="Proteomes" id="UP000054051">
    <property type="component" value="Unassembled WGS sequence"/>
</dbReference>
<protein>
    <submittedName>
        <fullName evidence="3">Putative Fimbrial protein</fullName>
    </submittedName>
</protein>
<dbReference type="PANTHER" id="PTHR33420">
    <property type="entry name" value="FIMBRIAL SUBUNIT ELFA-RELATED"/>
    <property type="match status" value="1"/>
</dbReference>
<feature type="domain" description="Fimbrial-type adhesion" evidence="2">
    <location>
        <begin position="38"/>
        <end position="182"/>
    </location>
</feature>
<keyword evidence="4" id="KW-1185">Reference proteome</keyword>
<dbReference type="STRING" id="1070319.CAGGBEG34_180068"/>
<dbReference type="Gene3D" id="2.60.40.1090">
    <property type="entry name" value="Fimbrial-type adhesion domain"/>
    <property type="match status" value="1"/>
</dbReference>
<keyword evidence="1" id="KW-0732">Signal</keyword>
<dbReference type="GO" id="GO:0009289">
    <property type="term" value="C:pilus"/>
    <property type="evidence" value="ECO:0007669"/>
    <property type="project" value="InterPro"/>
</dbReference>
<evidence type="ECO:0000313" key="3">
    <source>
        <dbReference type="EMBL" id="CCD28763.1"/>
    </source>
</evidence>
<dbReference type="GO" id="GO:0043709">
    <property type="term" value="P:cell adhesion involved in single-species biofilm formation"/>
    <property type="evidence" value="ECO:0007669"/>
    <property type="project" value="TreeGrafter"/>
</dbReference>
<dbReference type="eggNOG" id="COG3539">
    <property type="taxonomic scope" value="Bacteria"/>
</dbReference>
<dbReference type="InterPro" id="IPR000259">
    <property type="entry name" value="Adhesion_dom_fimbrial"/>
</dbReference>
<name>G2J7L8_9BURK</name>
<gene>
    <name evidence="3" type="ORF">CAGGBEG34_180068</name>
</gene>
<dbReference type="InterPro" id="IPR050263">
    <property type="entry name" value="Bact_Fimbrial_Adh_Pro"/>
</dbReference>